<comment type="subcellular location">
    <subcellularLocation>
        <location evidence="1">Cytoplasm</location>
    </subcellularLocation>
</comment>
<evidence type="ECO:0000256" key="1">
    <source>
        <dbReference type="ARBA" id="ARBA00004496"/>
    </source>
</evidence>
<dbReference type="PANTHER" id="PTHR39585">
    <property type="entry name" value="FAD ASSEMBLY FACTOR SDHE"/>
    <property type="match status" value="1"/>
</dbReference>
<dbReference type="InterPro" id="IPR005631">
    <property type="entry name" value="SDH"/>
</dbReference>
<evidence type="ECO:0000256" key="4">
    <source>
        <dbReference type="ARBA" id="ARBA00022490"/>
    </source>
</evidence>
<dbReference type="GO" id="GO:0005737">
    <property type="term" value="C:cytoplasm"/>
    <property type="evidence" value="ECO:0007669"/>
    <property type="project" value="UniProtKB-SubCell"/>
</dbReference>
<dbReference type="Pfam" id="PF03937">
    <property type="entry name" value="Sdh5"/>
    <property type="match status" value="1"/>
</dbReference>
<dbReference type="Proteomes" id="UP000541185">
    <property type="component" value="Unassembled WGS sequence"/>
</dbReference>
<keyword evidence="7" id="KW-1185">Reference proteome</keyword>
<organism evidence="6 7">
    <name type="scientific">Ramlibacter agri</name>
    <dbReference type="NCBI Taxonomy" id="2728837"/>
    <lineage>
        <taxon>Bacteria</taxon>
        <taxon>Pseudomonadati</taxon>
        <taxon>Pseudomonadota</taxon>
        <taxon>Betaproteobacteria</taxon>
        <taxon>Burkholderiales</taxon>
        <taxon>Comamonadaceae</taxon>
        <taxon>Ramlibacter</taxon>
    </lineage>
</organism>
<dbReference type="InterPro" id="IPR050531">
    <property type="entry name" value="SdhE_FAD_assembly_factor"/>
</dbReference>
<gene>
    <name evidence="6" type="ORF">HHL11_24005</name>
</gene>
<sequence>MEEPLLDERSLSKLRWRCRRGLLENDLLIERFFEKHASSLTVKQAEAMGALMDLADNDLLDLLLRRKEPAGDLDQVEVRKVLEMLRVPQAASNQSGH</sequence>
<keyword evidence="4" id="KW-0963">Cytoplasm</keyword>
<evidence type="ECO:0000256" key="3">
    <source>
        <dbReference type="ARBA" id="ARBA00019418"/>
    </source>
</evidence>
<comment type="caution">
    <text evidence="6">The sequence shown here is derived from an EMBL/GenBank/DDBJ whole genome shotgun (WGS) entry which is preliminary data.</text>
</comment>
<proteinExistence type="inferred from homology"/>
<evidence type="ECO:0000313" key="6">
    <source>
        <dbReference type="EMBL" id="NML46830.1"/>
    </source>
</evidence>
<evidence type="ECO:0000313" key="7">
    <source>
        <dbReference type="Proteomes" id="UP000541185"/>
    </source>
</evidence>
<reference evidence="6 7" key="1">
    <citation type="submission" date="2020-04" db="EMBL/GenBank/DDBJ databases">
        <title>Ramlibacter sp. G-1-2-2 isolated from soil.</title>
        <authorList>
            <person name="Dahal R.H."/>
        </authorList>
    </citation>
    <scope>NUCLEOTIDE SEQUENCE [LARGE SCALE GENOMIC DNA]</scope>
    <source>
        <strain evidence="6 7">G-1-2-2</strain>
    </source>
</reference>
<dbReference type="SUPFAM" id="SSF109910">
    <property type="entry name" value="YgfY-like"/>
    <property type="match status" value="1"/>
</dbReference>
<comment type="similarity">
    <text evidence="2">Belongs to the SdhE FAD assembly factor family.</text>
</comment>
<dbReference type="RefSeq" id="WP_169421073.1">
    <property type="nucleotide sequence ID" value="NZ_JABBFX010000002.1"/>
</dbReference>
<dbReference type="GO" id="GO:0006105">
    <property type="term" value="P:succinate metabolic process"/>
    <property type="evidence" value="ECO:0007669"/>
    <property type="project" value="TreeGrafter"/>
</dbReference>
<evidence type="ECO:0000256" key="5">
    <source>
        <dbReference type="ARBA" id="ARBA00023186"/>
    </source>
</evidence>
<dbReference type="InterPro" id="IPR036714">
    <property type="entry name" value="SDH_sf"/>
</dbReference>
<accession>A0A848HBF9</accession>
<dbReference type="PANTHER" id="PTHR39585:SF1">
    <property type="entry name" value="FAD ASSEMBLY FACTOR SDHE"/>
    <property type="match status" value="1"/>
</dbReference>
<protein>
    <recommendedName>
        <fullName evidence="3">FAD assembly factor SdhE</fullName>
    </recommendedName>
</protein>
<evidence type="ECO:0000256" key="2">
    <source>
        <dbReference type="ARBA" id="ARBA00008571"/>
    </source>
</evidence>
<dbReference type="Gene3D" id="1.10.150.250">
    <property type="entry name" value="Flavinator of succinate dehydrogenase"/>
    <property type="match status" value="1"/>
</dbReference>
<dbReference type="EMBL" id="JABBFX010000002">
    <property type="protein sequence ID" value="NML46830.1"/>
    <property type="molecule type" value="Genomic_DNA"/>
</dbReference>
<keyword evidence="5" id="KW-0143">Chaperone</keyword>
<dbReference type="AlphaFoldDB" id="A0A848HBF9"/>
<name>A0A848HBF9_9BURK</name>